<dbReference type="AlphaFoldDB" id="A0A0V1B9C6"/>
<protein>
    <submittedName>
        <fullName evidence="2">Uncharacterized protein</fullName>
    </submittedName>
</protein>
<accession>A0A0V1B9C6</accession>
<name>A0A0V1B9C6_TRISP</name>
<evidence type="ECO:0000313" key="2">
    <source>
        <dbReference type="EMBL" id="KRY33608.1"/>
    </source>
</evidence>
<evidence type="ECO:0000313" key="3">
    <source>
        <dbReference type="Proteomes" id="UP000054776"/>
    </source>
</evidence>
<feature type="transmembrane region" description="Helical" evidence="1">
    <location>
        <begin position="72"/>
        <end position="92"/>
    </location>
</feature>
<dbReference type="InParanoid" id="A0A0V1B9C6"/>
<dbReference type="EMBL" id="JYDH01000079">
    <property type="protein sequence ID" value="KRY33608.1"/>
    <property type="molecule type" value="Genomic_DNA"/>
</dbReference>
<evidence type="ECO:0000256" key="1">
    <source>
        <dbReference type="SAM" id="Phobius"/>
    </source>
</evidence>
<keyword evidence="1" id="KW-1133">Transmembrane helix</keyword>
<gene>
    <name evidence="2" type="ORF">T01_7912</name>
</gene>
<keyword evidence="1" id="KW-0472">Membrane</keyword>
<dbReference type="OrthoDB" id="5917250at2759"/>
<keyword evidence="3" id="KW-1185">Reference proteome</keyword>
<dbReference type="Proteomes" id="UP000054776">
    <property type="component" value="Unassembled WGS sequence"/>
</dbReference>
<proteinExistence type="predicted"/>
<organism evidence="2 3">
    <name type="scientific">Trichinella spiralis</name>
    <name type="common">Trichina worm</name>
    <dbReference type="NCBI Taxonomy" id="6334"/>
    <lineage>
        <taxon>Eukaryota</taxon>
        <taxon>Metazoa</taxon>
        <taxon>Ecdysozoa</taxon>
        <taxon>Nematoda</taxon>
        <taxon>Enoplea</taxon>
        <taxon>Dorylaimia</taxon>
        <taxon>Trichinellida</taxon>
        <taxon>Trichinellidae</taxon>
        <taxon>Trichinella</taxon>
    </lineage>
</organism>
<sequence>MKKQLKVIYTLACAFTSIQKVNIAKSSKIAFFVNLQKKKDYVKGAKNFYTLKFCLSSRGVEQMNSNIRSEHVLETSFGVIVFVLLVMQMPYARKK</sequence>
<comment type="caution">
    <text evidence="2">The sequence shown here is derived from an EMBL/GenBank/DDBJ whole genome shotgun (WGS) entry which is preliminary data.</text>
</comment>
<keyword evidence="1" id="KW-0812">Transmembrane</keyword>
<reference evidence="2 3" key="1">
    <citation type="submission" date="2015-01" db="EMBL/GenBank/DDBJ databases">
        <title>Evolution of Trichinella species and genotypes.</title>
        <authorList>
            <person name="Korhonen P.K."/>
            <person name="Edoardo P."/>
            <person name="Giuseppe L.R."/>
            <person name="Gasser R.B."/>
        </authorList>
    </citation>
    <scope>NUCLEOTIDE SEQUENCE [LARGE SCALE GENOMIC DNA]</scope>
    <source>
        <strain evidence="2">ISS3</strain>
    </source>
</reference>